<keyword evidence="3" id="KW-1185">Reference proteome</keyword>
<evidence type="ECO:0000256" key="1">
    <source>
        <dbReference type="SAM" id="Phobius"/>
    </source>
</evidence>
<sequence length="112" mass="13056">MELIDHEFERKLNNLTLAVYILQALSLFVGVTAIVAIIINYLKRDDTRGTLYESHFLWQMRTFWWGLLGLVLGYLTVFLLVGFVILFAVYVWLIYRVVKGFLNLNDGKPMPL</sequence>
<feature type="transmembrane region" description="Helical" evidence="1">
    <location>
        <begin position="63"/>
        <end position="95"/>
    </location>
</feature>
<evidence type="ECO:0000313" key="2">
    <source>
        <dbReference type="EMBL" id="EEG07013.1"/>
    </source>
</evidence>
<proteinExistence type="predicted"/>
<protein>
    <recommendedName>
        <fullName evidence="4">Transmembrane protein</fullName>
    </recommendedName>
</protein>
<accession>B9Z8B0</accession>
<keyword evidence="1" id="KW-0812">Transmembrane</keyword>
<gene>
    <name evidence="2" type="ORF">FuraDRAFT_3596</name>
</gene>
<name>B9Z8B0_9NEIS</name>
<evidence type="ECO:0008006" key="4">
    <source>
        <dbReference type="Google" id="ProtNLM"/>
    </source>
</evidence>
<dbReference type="RefSeq" id="WP_008955615.1">
    <property type="nucleotide sequence ID" value="NZ_ACIS01000012.1"/>
</dbReference>
<evidence type="ECO:0000313" key="3">
    <source>
        <dbReference type="Proteomes" id="UP000003165"/>
    </source>
</evidence>
<keyword evidence="1" id="KW-0472">Membrane</keyword>
<comment type="caution">
    <text evidence="2">The sequence shown here is derived from an EMBL/GenBank/DDBJ whole genome shotgun (WGS) entry which is preliminary data.</text>
</comment>
<dbReference type="Proteomes" id="UP000003165">
    <property type="component" value="Unassembled WGS sequence"/>
</dbReference>
<feature type="transmembrane region" description="Helical" evidence="1">
    <location>
        <begin position="20"/>
        <end position="42"/>
    </location>
</feature>
<reference evidence="2 3" key="1">
    <citation type="submission" date="2009-02" db="EMBL/GenBank/DDBJ databases">
        <title>Sequencing of the draft genome and assembly of Lutiella nitroferrum 2002.</title>
        <authorList>
            <consortium name="US DOE Joint Genome Institute (JGI-PGF)"/>
            <person name="Lucas S."/>
            <person name="Copeland A."/>
            <person name="Lapidus A."/>
            <person name="Glavina del Rio T."/>
            <person name="Tice H."/>
            <person name="Bruce D."/>
            <person name="Goodwin L."/>
            <person name="Pitluck S."/>
            <person name="Larimer F."/>
            <person name="Land M.L."/>
            <person name="Hauser L."/>
            <person name="Coates J.D."/>
        </authorList>
    </citation>
    <scope>NUCLEOTIDE SEQUENCE [LARGE SCALE GENOMIC DNA]</scope>
    <source>
        <strain evidence="2 3">2002</strain>
    </source>
</reference>
<dbReference type="EMBL" id="ACIS01000012">
    <property type="protein sequence ID" value="EEG07013.1"/>
    <property type="molecule type" value="Genomic_DNA"/>
</dbReference>
<dbReference type="eggNOG" id="COG3671">
    <property type="taxonomic scope" value="Bacteria"/>
</dbReference>
<organism evidence="2 3">
    <name type="scientific">Pseudogulbenkiania ferrooxidans 2002</name>
    <dbReference type="NCBI Taxonomy" id="279714"/>
    <lineage>
        <taxon>Bacteria</taxon>
        <taxon>Pseudomonadati</taxon>
        <taxon>Pseudomonadota</taxon>
        <taxon>Betaproteobacteria</taxon>
        <taxon>Neisseriales</taxon>
        <taxon>Chromobacteriaceae</taxon>
        <taxon>Pseudogulbenkiania</taxon>
    </lineage>
</organism>
<dbReference type="AlphaFoldDB" id="B9Z8B0"/>
<keyword evidence="1" id="KW-1133">Transmembrane helix</keyword>